<evidence type="ECO:0000256" key="4">
    <source>
        <dbReference type="SAM" id="MobiDB-lite"/>
    </source>
</evidence>
<feature type="compositionally biased region" description="Polar residues" evidence="4">
    <location>
        <begin position="206"/>
        <end position="229"/>
    </location>
</feature>
<dbReference type="GO" id="GO:0005737">
    <property type="term" value="C:cytoplasm"/>
    <property type="evidence" value="ECO:0007669"/>
    <property type="project" value="TreeGrafter"/>
</dbReference>
<dbReference type="KEGG" id="lbz:LBRM_11_0120"/>
<evidence type="ECO:0000256" key="1">
    <source>
        <dbReference type="ARBA" id="ARBA00022614"/>
    </source>
</evidence>
<keyword evidence="3" id="KW-0175">Coiled coil</keyword>
<evidence type="ECO:0000256" key="3">
    <source>
        <dbReference type="SAM" id="Coils"/>
    </source>
</evidence>
<dbReference type="PANTHER" id="PTHR15454:SF56">
    <property type="entry name" value="PROTEIN PHOSPHATASE 1 REGULATORY SUBUNIT 7-RELATED"/>
    <property type="match status" value="1"/>
</dbReference>
<gene>
    <name evidence="5" type="ORF">LBRM2904_11.0420</name>
</gene>
<evidence type="ECO:0000313" key="5">
    <source>
        <dbReference type="EMBL" id="SYZ63596.1"/>
    </source>
</evidence>
<feature type="region of interest" description="Disordered" evidence="4">
    <location>
        <begin position="311"/>
        <end position="418"/>
    </location>
</feature>
<dbReference type="EMBL" id="LS997610">
    <property type="protein sequence ID" value="SYZ63596.1"/>
    <property type="molecule type" value="Genomic_DNA"/>
</dbReference>
<dbReference type="SMART" id="SM00365">
    <property type="entry name" value="LRR_SD22"/>
    <property type="match status" value="3"/>
</dbReference>
<feature type="region of interest" description="Disordered" evidence="4">
    <location>
        <begin position="561"/>
        <end position="587"/>
    </location>
</feature>
<feature type="region of interest" description="Disordered" evidence="4">
    <location>
        <begin position="241"/>
        <end position="276"/>
    </location>
</feature>
<feature type="compositionally biased region" description="Low complexity" evidence="4">
    <location>
        <begin position="314"/>
        <end position="328"/>
    </location>
</feature>
<proteinExistence type="predicted"/>
<keyword evidence="1" id="KW-0433">Leucine-rich repeat</keyword>
<reference evidence="5 6" key="1">
    <citation type="submission" date="2018-09" db="EMBL/GenBank/DDBJ databases">
        <authorList>
            <person name="Peiro R."/>
            <person name="Begona"/>
            <person name="Cbmso G."/>
            <person name="Lopez M."/>
            <person name="Gonzalez S."/>
        </authorList>
    </citation>
    <scope>NUCLEOTIDE SEQUENCE [LARGE SCALE GENOMIC DNA]</scope>
</reference>
<feature type="compositionally biased region" description="Low complexity" evidence="4">
    <location>
        <begin position="499"/>
        <end position="514"/>
    </location>
</feature>
<dbReference type="RefSeq" id="XP_001562947.1">
    <property type="nucleotide sequence ID" value="XM_001562897.1"/>
</dbReference>
<organism evidence="5 6">
    <name type="scientific">Leishmania braziliensis MHOM/BR/75/M2904</name>
    <dbReference type="NCBI Taxonomy" id="420245"/>
    <lineage>
        <taxon>Eukaryota</taxon>
        <taxon>Discoba</taxon>
        <taxon>Euglenozoa</taxon>
        <taxon>Kinetoplastea</taxon>
        <taxon>Metakinetoplastina</taxon>
        <taxon>Trypanosomatida</taxon>
        <taxon>Trypanosomatidae</taxon>
        <taxon>Leishmaniinae</taxon>
        <taxon>Leishmania</taxon>
        <taxon>Leishmania braziliensis species complex</taxon>
    </lineage>
</organism>
<evidence type="ECO:0000313" key="6">
    <source>
        <dbReference type="Proteomes" id="UP000319462"/>
    </source>
</evidence>
<dbReference type="VEuPathDB" id="TriTrypDB:LbrM.11.0120"/>
<feature type="compositionally biased region" description="Low complexity" evidence="4">
    <location>
        <begin position="572"/>
        <end position="582"/>
    </location>
</feature>
<dbReference type="PROSITE" id="PS51450">
    <property type="entry name" value="LRR"/>
    <property type="match status" value="4"/>
</dbReference>
<name>A0A3P3Z0C7_LEIBR</name>
<dbReference type="AlphaFoldDB" id="A0A3P3Z0C7"/>
<evidence type="ECO:0000256" key="2">
    <source>
        <dbReference type="ARBA" id="ARBA00022737"/>
    </source>
</evidence>
<accession>A0A3P3Z0C7</accession>
<feature type="coiled-coil region" evidence="3">
    <location>
        <begin position="421"/>
        <end position="455"/>
    </location>
</feature>
<dbReference type="Gene3D" id="3.80.10.10">
    <property type="entry name" value="Ribonuclease Inhibitor"/>
    <property type="match status" value="2"/>
</dbReference>
<dbReference type="InterPro" id="IPR001611">
    <property type="entry name" value="Leu-rich_rpt"/>
</dbReference>
<dbReference type="PANTHER" id="PTHR15454">
    <property type="entry name" value="NISCHARIN RELATED"/>
    <property type="match status" value="1"/>
</dbReference>
<feature type="region of interest" description="Disordered" evidence="4">
    <location>
        <begin position="197"/>
        <end position="229"/>
    </location>
</feature>
<dbReference type="InterPro" id="IPR032675">
    <property type="entry name" value="LRR_dom_sf"/>
</dbReference>
<keyword evidence="2" id="KW-0677">Repeat</keyword>
<feature type="region of interest" description="Disordered" evidence="4">
    <location>
        <begin position="489"/>
        <end position="547"/>
    </location>
</feature>
<sequence length="605" mass="65286">MQVDLQRRGLQSFDPAEFANTDEHLNLLLQVRQLDLSHNSLCTIRGLEGLTHLTVLNISHNGLRSLGGGLPLTLRELDASHNSLVSLQNAALLPLQFLTSLNVSFNDLEDLRGVPGVTARLTYLDARSNRLSSLVGIEHCSQLRTLHAEANLLREVADVASIKCLPLLSAVFLSGNPLLLRKRRLTQLRLLLPSNVEQDDLPTTAPPSSLRSSTAAPPSVPDTSSVGSLDHTTVASVSEYREEVHCGSGHTSQPASAHQGTPPSMHDAAVTRDSSAVLEREPRQYVHSSASRRHHHHLPYRDMSDRVCPSHSFAAAPPTTTGPTIATGVVGGASDSPTCPRRPLPHEHRLAETPGTASMSSSPDHAHATLTPGPLHSRNSRGSLAASLFPVPTSPPHEHGTVVTAPQPTRYGDSRSSDLARENLEVQLVRVTAERDHYRREVVALRKELGELRQKCAQQWAHERKAVPDGLEQRCVRSAVAAAPVHGEGNLIAGHSEPRQSPQQQQPGGSPPGRILAVEMSAHSSFCSHDGEGDTPEAPTNNHLHAPQDKNLVGRARASLSPLIPLHAPQQSDTTSTSMDTSKMNRRKMAALFMAKLQQSGPSSR</sequence>
<dbReference type="SUPFAM" id="SSF52058">
    <property type="entry name" value="L domain-like"/>
    <property type="match status" value="1"/>
</dbReference>
<protein>
    <submittedName>
        <fullName evidence="5">Leucine_Rich_Repeat</fullName>
    </submittedName>
</protein>
<feature type="compositionally biased region" description="Polar residues" evidence="4">
    <location>
        <begin position="249"/>
        <end position="262"/>
    </location>
</feature>
<dbReference type="Proteomes" id="UP000319462">
    <property type="component" value="Chromosome 11"/>
</dbReference>